<dbReference type="AlphaFoldDB" id="A0A0S4QEU8"/>
<evidence type="ECO:0000313" key="2">
    <source>
        <dbReference type="EMBL" id="CUU53806.1"/>
    </source>
</evidence>
<dbReference type="RefSeq" id="WP_006538854.1">
    <property type="nucleotide sequence ID" value="NZ_FAOZ01000001.1"/>
</dbReference>
<gene>
    <name evidence="2" type="ORF">Ga0074812_101304</name>
</gene>
<evidence type="ECO:0000313" key="3">
    <source>
        <dbReference type="Proteomes" id="UP000198802"/>
    </source>
</evidence>
<dbReference type="Proteomes" id="UP000198802">
    <property type="component" value="Unassembled WGS sequence"/>
</dbReference>
<accession>A0A0S4QEU8</accession>
<proteinExistence type="predicted"/>
<evidence type="ECO:0000256" key="1">
    <source>
        <dbReference type="SAM" id="Phobius"/>
    </source>
</evidence>
<sequence>MYSWIFRHLPGPRQVRIPLAVLLALAVVAILLFLVFPLVESYLPATSVTVGD</sequence>
<keyword evidence="1" id="KW-0812">Transmembrane</keyword>
<keyword evidence="3" id="KW-1185">Reference proteome</keyword>
<reference evidence="3" key="1">
    <citation type="submission" date="2015-11" db="EMBL/GenBank/DDBJ databases">
        <authorList>
            <person name="Varghese N."/>
        </authorList>
    </citation>
    <scope>NUCLEOTIDE SEQUENCE [LARGE SCALE GENOMIC DNA]</scope>
    <source>
        <strain evidence="3">DSM 45899</strain>
    </source>
</reference>
<name>A0A0S4QEU8_9ACTN</name>
<keyword evidence="1" id="KW-0472">Membrane</keyword>
<dbReference type="EMBL" id="FAOZ01000001">
    <property type="protein sequence ID" value="CUU53806.1"/>
    <property type="molecule type" value="Genomic_DNA"/>
</dbReference>
<feature type="transmembrane region" description="Helical" evidence="1">
    <location>
        <begin position="20"/>
        <end position="39"/>
    </location>
</feature>
<keyword evidence="1" id="KW-1133">Transmembrane helix</keyword>
<protein>
    <submittedName>
        <fullName evidence="2">Uncharacterized protein</fullName>
    </submittedName>
</protein>
<organism evidence="2 3">
    <name type="scientific">Parafrankia irregularis</name>
    <dbReference type="NCBI Taxonomy" id="795642"/>
    <lineage>
        <taxon>Bacteria</taxon>
        <taxon>Bacillati</taxon>
        <taxon>Actinomycetota</taxon>
        <taxon>Actinomycetes</taxon>
        <taxon>Frankiales</taxon>
        <taxon>Frankiaceae</taxon>
        <taxon>Parafrankia</taxon>
    </lineage>
</organism>